<dbReference type="Gene3D" id="3.40.50.10540">
    <property type="entry name" value="Crotonobetainyl-coa:carnitine coa-transferase, domain 1"/>
    <property type="match status" value="1"/>
</dbReference>
<evidence type="ECO:0000313" key="3">
    <source>
        <dbReference type="EMBL" id="CCM64657.1"/>
    </source>
</evidence>
<protein>
    <submittedName>
        <fullName evidence="3">Putative Formyl-CoA transferase</fullName>
        <ecNumber evidence="3">2.8.3.16</ecNumber>
    </submittedName>
</protein>
<dbReference type="InterPro" id="IPR003673">
    <property type="entry name" value="CoA-Trfase_fam_III"/>
</dbReference>
<comment type="caution">
    <text evidence="3">The sequence shown here is derived from an EMBL/GenBank/DDBJ whole genome shotgun (WGS) entry which is preliminary data.</text>
</comment>
<dbReference type="STRING" id="1229780.BN381_430053"/>
<accession>R4Z6M0</accession>
<keyword evidence="4" id="KW-1185">Reference proteome</keyword>
<reference evidence="3 4" key="1">
    <citation type="journal article" date="2013" name="ISME J.">
        <title>Metabolic model for the filamentous 'Candidatus Microthrix parvicella' based on genomic and metagenomic analyses.</title>
        <authorList>
            <person name="Jon McIlroy S."/>
            <person name="Kristiansen R."/>
            <person name="Albertsen M."/>
            <person name="Michael Karst S."/>
            <person name="Rossetti S."/>
            <person name="Lund Nielsen J."/>
            <person name="Tandoi V."/>
            <person name="James Seviour R."/>
            <person name="Nielsen P.H."/>
        </authorList>
    </citation>
    <scope>NUCLEOTIDE SEQUENCE [LARGE SCALE GENOMIC DNA]</scope>
    <source>
        <strain evidence="3 4">RN1</strain>
    </source>
</reference>
<keyword evidence="1 3" id="KW-0808">Transferase</keyword>
<feature type="region of interest" description="Disordered" evidence="2">
    <location>
        <begin position="1"/>
        <end position="26"/>
    </location>
</feature>
<evidence type="ECO:0000313" key="4">
    <source>
        <dbReference type="Proteomes" id="UP000018291"/>
    </source>
</evidence>
<dbReference type="Pfam" id="PF02515">
    <property type="entry name" value="CoA_transf_3"/>
    <property type="match status" value="1"/>
</dbReference>
<dbReference type="InterPro" id="IPR050483">
    <property type="entry name" value="CoA-transferase_III_domain"/>
</dbReference>
<gene>
    <name evidence="3" type="ORF">BN381_430053</name>
</gene>
<sequence length="431" mass="45319">MTSQQHSDHTTGPRSPHHAADGRSPFAGRPLDGLVVLALEQMAALPFATQLMGRLGARVIKVEHPVDGESGRQSQPSITDPQGRTVGATFLRSNLGKDSVGIDLKSAAGRRLVLELASHADVIAENFKPGTLDRLGLGPKVLADANPSAVLVSVSGFGSNPASPYRTRPAYASIVEGMSGIYEFKRHGDEPLHVNPVGALGDISAGLFAVIGVLAALRQRDVTGEGQHVDVAMLDSVLAMTDVVTNFASLGQASEPDPAPYVLSSFRTADGSLVIQLVREHQFARLAELIGYPEWVGDPRFAERTGWGEHLDDVIRPALEAWAAGLTREEAAVALADAGVVAGSALTPTEVLTDPHVAARNMLVAMDRPDGVDAPVLTPGNPVKLSRVPEQPERRVPWVGEHTGDVLVELLGLTVGQLDALVTDGVISGGS</sequence>
<dbReference type="Proteomes" id="UP000018291">
    <property type="component" value="Unassembled WGS sequence"/>
</dbReference>
<name>R4Z6M0_9ACTN</name>
<proteinExistence type="predicted"/>
<dbReference type="InterPro" id="IPR023606">
    <property type="entry name" value="CoA-Trfase_III_dom_1_sf"/>
</dbReference>
<dbReference type="Gene3D" id="3.30.1540.10">
    <property type="entry name" value="formyl-coa transferase, domain 3"/>
    <property type="match status" value="1"/>
</dbReference>
<dbReference type="EC" id="2.8.3.16" evidence="3"/>
<dbReference type="OrthoDB" id="9797653at2"/>
<dbReference type="SUPFAM" id="SSF89796">
    <property type="entry name" value="CoA-transferase family III (CaiB/BaiF)"/>
    <property type="match status" value="1"/>
</dbReference>
<organism evidence="3 4">
    <name type="scientific">Candidatus Neomicrothrix parvicella RN1</name>
    <dbReference type="NCBI Taxonomy" id="1229780"/>
    <lineage>
        <taxon>Bacteria</taxon>
        <taxon>Bacillati</taxon>
        <taxon>Actinomycetota</taxon>
        <taxon>Acidimicrobiia</taxon>
        <taxon>Acidimicrobiales</taxon>
        <taxon>Microthrixaceae</taxon>
        <taxon>Candidatus Neomicrothrix</taxon>
    </lineage>
</organism>
<dbReference type="InterPro" id="IPR044855">
    <property type="entry name" value="CoA-Trfase_III_dom3_sf"/>
</dbReference>
<dbReference type="PANTHER" id="PTHR48207:SF3">
    <property type="entry name" value="SUCCINATE--HYDROXYMETHYLGLUTARATE COA-TRANSFERASE"/>
    <property type="match status" value="1"/>
</dbReference>
<dbReference type="GO" id="GO:0033608">
    <property type="term" value="F:formyl-CoA transferase activity"/>
    <property type="evidence" value="ECO:0007669"/>
    <property type="project" value="UniProtKB-EC"/>
</dbReference>
<dbReference type="EMBL" id="CANL01000038">
    <property type="protein sequence ID" value="CCM64657.1"/>
    <property type="molecule type" value="Genomic_DNA"/>
</dbReference>
<evidence type="ECO:0000256" key="1">
    <source>
        <dbReference type="ARBA" id="ARBA00022679"/>
    </source>
</evidence>
<dbReference type="eggNOG" id="COG1804">
    <property type="taxonomic scope" value="Bacteria"/>
</dbReference>
<feature type="compositionally biased region" description="Basic and acidic residues" evidence="2">
    <location>
        <begin position="1"/>
        <end position="11"/>
    </location>
</feature>
<evidence type="ECO:0000256" key="2">
    <source>
        <dbReference type="SAM" id="MobiDB-lite"/>
    </source>
</evidence>
<dbReference type="RefSeq" id="WP_012228880.1">
    <property type="nucleotide sequence ID" value="NZ_HG422565.1"/>
</dbReference>
<dbReference type="AlphaFoldDB" id="R4Z6M0"/>
<dbReference type="PANTHER" id="PTHR48207">
    <property type="entry name" value="SUCCINATE--HYDROXYMETHYLGLUTARATE COA-TRANSFERASE"/>
    <property type="match status" value="1"/>
</dbReference>
<dbReference type="HOGENOM" id="CLU_033975_2_0_11"/>